<evidence type="ECO:0000259" key="9">
    <source>
        <dbReference type="Pfam" id="PF05649"/>
    </source>
</evidence>
<dbReference type="Proteomes" id="UP000886722">
    <property type="component" value="Unassembled WGS sequence"/>
</dbReference>
<comment type="cofactor">
    <cofactor evidence="1">
        <name>Zn(2+)</name>
        <dbReference type="ChEBI" id="CHEBI:29105"/>
    </cofactor>
</comment>
<name>A0A9D1GDK5_9BACT</name>
<dbReference type="SUPFAM" id="SSF55486">
    <property type="entry name" value="Metalloproteases ('zincins'), catalytic domain"/>
    <property type="match status" value="1"/>
</dbReference>
<evidence type="ECO:0000313" key="11">
    <source>
        <dbReference type="Proteomes" id="UP000886722"/>
    </source>
</evidence>
<sequence length="675" mass="76835">MKKTMMLSLMAALTFSACSGKQEKEKPLSQSNFDLSVAPGVDFYQYACGGWIANNPLKPEYSRYGSFDRLADLCEEQMHTLVTELSEKKQIDGSIAAKVSDLYNLGLDSVRLNAEGFAPVVADLEEINGITDMKNMSSVIGRLHAEGVYPFFFVYVGPDSKNSSVNLLSLNQGGIAMGDRDYYLSADSTNIALRESYIKYIERLFTLAGYSPESARKAAQSVMKIETELARLSYTRVELRDPQKNYNRMSYTDFLRREKDFDWNGFFTSLGVDSLQYIDAGQLAFIDGVDKLYNRLSLQEVKDYMAFTVLNSAASYLSDEFYEAKFDFYGRTLSGQQEPRLRWKRSLATTDAVLSEALGEIYVKKYFPQESKNRMLKLVANLQKALQQHIEHLDWMSEETKARALEKLAAITVKIGYPDKWRDYTALEISPEKSYWENLKNASKFETAYMLEKVGKEVDKSIWYMSPQTVNAYYNPTTNEICFPAGILQPPFFYADADDAVNYGAIGVVIGHEMTHGFDDMGRQFDKDGNLSDWWTSEDTRQFNLRADILADQYSSIIVIDTVHADGRFTLGENIADQGGLRVAYTAFENATEGEKLPIIDGFTPEQRFYLAYANLWASNIRDEEILRRTKTDPHSLGKWRVNAALRNIETFYQAFGITPEQPMYMAPEDRVVIW</sequence>
<evidence type="ECO:0000256" key="3">
    <source>
        <dbReference type="ARBA" id="ARBA00022670"/>
    </source>
</evidence>
<dbReference type="Pfam" id="PF01431">
    <property type="entry name" value="Peptidase_M13"/>
    <property type="match status" value="1"/>
</dbReference>
<dbReference type="PRINTS" id="PR00786">
    <property type="entry name" value="NEPRILYSIN"/>
</dbReference>
<protein>
    <submittedName>
        <fullName evidence="10">M13 family metallopeptidase</fullName>
    </submittedName>
</protein>
<keyword evidence="6" id="KW-0862">Zinc</keyword>
<dbReference type="PANTHER" id="PTHR11733">
    <property type="entry name" value="ZINC METALLOPROTEASE FAMILY M13 NEPRILYSIN-RELATED"/>
    <property type="match status" value="1"/>
</dbReference>
<dbReference type="CDD" id="cd08662">
    <property type="entry name" value="M13"/>
    <property type="match status" value="1"/>
</dbReference>
<dbReference type="InterPro" id="IPR008753">
    <property type="entry name" value="Peptidase_M13_N"/>
</dbReference>
<evidence type="ECO:0000256" key="7">
    <source>
        <dbReference type="ARBA" id="ARBA00023049"/>
    </source>
</evidence>
<dbReference type="InterPro" id="IPR042089">
    <property type="entry name" value="Peptidase_M13_dom_2"/>
</dbReference>
<gene>
    <name evidence="10" type="ORF">IAD06_03120</name>
</gene>
<evidence type="ECO:0000256" key="2">
    <source>
        <dbReference type="ARBA" id="ARBA00007357"/>
    </source>
</evidence>
<comment type="similarity">
    <text evidence="2">Belongs to the peptidase M13 family.</text>
</comment>
<keyword evidence="5" id="KW-0378">Hydrolase</keyword>
<reference evidence="10" key="1">
    <citation type="submission" date="2020-10" db="EMBL/GenBank/DDBJ databases">
        <authorList>
            <person name="Gilroy R."/>
        </authorList>
    </citation>
    <scope>NUCLEOTIDE SEQUENCE</scope>
    <source>
        <strain evidence="10">21143</strain>
    </source>
</reference>
<dbReference type="PANTHER" id="PTHR11733:SF167">
    <property type="entry name" value="FI17812P1-RELATED"/>
    <property type="match status" value="1"/>
</dbReference>
<reference evidence="10" key="2">
    <citation type="journal article" date="2021" name="PeerJ">
        <title>Extensive microbial diversity within the chicken gut microbiome revealed by metagenomics and culture.</title>
        <authorList>
            <person name="Gilroy R."/>
            <person name="Ravi A."/>
            <person name="Getino M."/>
            <person name="Pursley I."/>
            <person name="Horton D.L."/>
            <person name="Alikhan N.F."/>
            <person name="Baker D."/>
            <person name="Gharbi K."/>
            <person name="Hall N."/>
            <person name="Watson M."/>
            <person name="Adriaenssens E.M."/>
            <person name="Foster-Nyarko E."/>
            <person name="Jarju S."/>
            <person name="Secka A."/>
            <person name="Antonio M."/>
            <person name="Oren A."/>
            <person name="Chaudhuri R.R."/>
            <person name="La Ragione R."/>
            <person name="Hildebrand F."/>
            <person name="Pallen M.J."/>
        </authorList>
    </citation>
    <scope>NUCLEOTIDE SEQUENCE</scope>
    <source>
        <strain evidence="10">21143</strain>
    </source>
</reference>
<dbReference type="InterPro" id="IPR000718">
    <property type="entry name" value="Peptidase_M13"/>
</dbReference>
<evidence type="ECO:0000313" key="10">
    <source>
        <dbReference type="EMBL" id="HIT39018.1"/>
    </source>
</evidence>
<dbReference type="InterPro" id="IPR018497">
    <property type="entry name" value="Peptidase_M13_C"/>
</dbReference>
<evidence type="ECO:0000259" key="8">
    <source>
        <dbReference type="Pfam" id="PF01431"/>
    </source>
</evidence>
<keyword evidence="3" id="KW-0645">Protease</keyword>
<feature type="domain" description="Peptidase M13 C-terminal" evidence="8">
    <location>
        <begin position="471"/>
        <end position="672"/>
    </location>
</feature>
<dbReference type="GO" id="GO:0004222">
    <property type="term" value="F:metalloendopeptidase activity"/>
    <property type="evidence" value="ECO:0007669"/>
    <property type="project" value="InterPro"/>
</dbReference>
<keyword evidence="4" id="KW-0479">Metal-binding</keyword>
<evidence type="ECO:0000256" key="6">
    <source>
        <dbReference type="ARBA" id="ARBA00022833"/>
    </source>
</evidence>
<evidence type="ECO:0000256" key="1">
    <source>
        <dbReference type="ARBA" id="ARBA00001947"/>
    </source>
</evidence>
<feature type="domain" description="Peptidase M13 N-terminal" evidence="9">
    <location>
        <begin position="39"/>
        <end position="418"/>
    </location>
</feature>
<dbReference type="GO" id="GO:0046872">
    <property type="term" value="F:metal ion binding"/>
    <property type="evidence" value="ECO:0007669"/>
    <property type="project" value="UniProtKB-KW"/>
</dbReference>
<dbReference type="PROSITE" id="PS51885">
    <property type="entry name" value="NEPRILYSIN"/>
    <property type="match status" value="1"/>
</dbReference>
<accession>A0A9D1GDK5</accession>
<dbReference type="Gene3D" id="3.40.390.10">
    <property type="entry name" value="Collagenase (Catalytic Domain)"/>
    <property type="match status" value="1"/>
</dbReference>
<organism evidence="10 11">
    <name type="scientific">Candidatus Caccoplasma intestinavium</name>
    <dbReference type="NCBI Taxonomy" id="2840716"/>
    <lineage>
        <taxon>Bacteria</taxon>
        <taxon>Pseudomonadati</taxon>
        <taxon>Bacteroidota</taxon>
        <taxon>Bacteroidia</taxon>
        <taxon>Bacteroidales</taxon>
        <taxon>Bacteroidaceae</taxon>
        <taxon>Bacteroidaceae incertae sedis</taxon>
        <taxon>Candidatus Caccoplasma</taxon>
    </lineage>
</organism>
<comment type="caution">
    <text evidence="10">The sequence shown here is derived from an EMBL/GenBank/DDBJ whole genome shotgun (WGS) entry which is preliminary data.</text>
</comment>
<dbReference type="Gene3D" id="1.10.1380.10">
    <property type="entry name" value="Neutral endopeptidase , domain2"/>
    <property type="match status" value="1"/>
</dbReference>
<dbReference type="GO" id="GO:0016485">
    <property type="term" value="P:protein processing"/>
    <property type="evidence" value="ECO:0007669"/>
    <property type="project" value="TreeGrafter"/>
</dbReference>
<dbReference type="EMBL" id="DVKT01000022">
    <property type="protein sequence ID" value="HIT39018.1"/>
    <property type="molecule type" value="Genomic_DNA"/>
</dbReference>
<evidence type="ECO:0000256" key="4">
    <source>
        <dbReference type="ARBA" id="ARBA00022723"/>
    </source>
</evidence>
<dbReference type="Pfam" id="PF05649">
    <property type="entry name" value="Peptidase_M13_N"/>
    <property type="match status" value="1"/>
</dbReference>
<dbReference type="PROSITE" id="PS51257">
    <property type="entry name" value="PROKAR_LIPOPROTEIN"/>
    <property type="match status" value="1"/>
</dbReference>
<dbReference type="GO" id="GO:0005886">
    <property type="term" value="C:plasma membrane"/>
    <property type="evidence" value="ECO:0007669"/>
    <property type="project" value="TreeGrafter"/>
</dbReference>
<keyword evidence="7" id="KW-0482">Metalloprotease</keyword>
<dbReference type="AlphaFoldDB" id="A0A9D1GDK5"/>
<dbReference type="InterPro" id="IPR024079">
    <property type="entry name" value="MetalloPept_cat_dom_sf"/>
</dbReference>
<evidence type="ECO:0000256" key="5">
    <source>
        <dbReference type="ARBA" id="ARBA00022801"/>
    </source>
</evidence>
<proteinExistence type="inferred from homology"/>